<dbReference type="Gene3D" id="3.90.550.10">
    <property type="entry name" value="Spore Coat Polysaccharide Biosynthesis Protein SpsA, Chain A"/>
    <property type="match status" value="1"/>
</dbReference>
<evidence type="ECO:0000313" key="2">
    <source>
        <dbReference type="Proteomes" id="UP000249700"/>
    </source>
</evidence>
<dbReference type="OrthoDB" id="9805604at2"/>
<dbReference type="PANTHER" id="PTHR21485:SF6">
    <property type="entry name" value="N-ACYLNEURAMINATE CYTIDYLYLTRANSFERASE-RELATED"/>
    <property type="match status" value="1"/>
</dbReference>
<dbReference type="PANTHER" id="PTHR21485">
    <property type="entry name" value="HAD SUPERFAMILY MEMBERS CMAS AND KDSC"/>
    <property type="match status" value="1"/>
</dbReference>
<keyword evidence="1" id="KW-0808">Transferase</keyword>
<dbReference type="CDD" id="cd02513">
    <property type="entry name" value="CMP-NeuAc_Synthase"/>
    <property type="match status" value="1"/>
</dbReference>
<name>A0A328XM60_9GAMM</name>
<sequence>MSHTFSAGRVTAERVAVIPARGGSKRIPRKNIREFAGKPMIVWSIEAALSSGCFARVIVSTDDEEIAAIAEAHGADAPFRRPATLADDHTGTVPVIAHAIDWLREQGQAPQAVCCLYATAPFIQPEDLKIGLAALEDDDVDYAFSVTSYAFPIQRALRLTPNGRVTMFQPEHFTTRSQDLEEAWHDAGQFYWGRAEAWRDGQAIFTPRAIPVKLPRHRVQDIDTPEDWQRAEWLFRAWQAEKVVERGARE</sequence>
<dbReference type="InterPro" id="IPR029044">
    <property type="entry name" value="Nucleotide-diphossugar_trans"/>
</dbReference>
<dbReference type="InterPro" id="IPR050793">
    <property type="entry name" value="CMP-NeuNAc_synthase"/>
</dbReference>
<organism evidence="1 2">
    <name type="scientific">Onishia taeanensis</name>
    <dbReference type="NCBI Taxonomy" id="284577"/>
    <lineage>
        <taxon>Bacteria</taxon>
        <taxon>Pseudomonadati</taxon>
        <taxon>Pseudomonadota</taxon>
        <taxon>Gammaproteobacteria</taxon>
        <taxon>Oceanospirillales</taxon>
        <taxon>Halomonadaceae</taxon>
        <taxon>Onishia</taxon>
    </lineage>
</organism>
<dbReference type="SUPFAM" id="SSF53448">
    <property type="entry name" value="Nucleotide-diphospho-sugar transferases"/>
    <property type="match status" value="1"/>
</dbReference>
<dbReference type="AlphaFoldDB" id="A0A328XM60"/>
<dbReference type="Pfam" id="PF02348">
    <property type="entry name" value="CTP_transf_3"/>
    <property type="match status" value="1"/>
</dbReference>
<dbReference type="RefSeq" id="WP_112056529.1">
    <property type="nucleotide sequence ID" value="NZ_QLSX01000020.1"/>
</dbReference>
<dbReference type="InterPro" id="IPR020039">
    <property type="entry name" value="PseF"/>
</dbReference>
<comment type="caution">
    <text evidence="1">The sequence shown here is derived from an EMBL/GenBank/DDBJ whole genome shotgun (WGS) entry which is preliminary data.</text>
</comment>
<dbReference type="EMBL" id="QLSX01000020">
    <property type="protein sequence ID" value="RAR56778.1"/>
    <property type="molecule type" value="Genomic_DNA"/>
</dbReference>
<dbReference type="GO" id="GO:0008781">
    <property type="term" value="F:N-acylneuraminate cytidylyltransferase activity"/>
    <property type="evidence" value="ECO:0007669"/>
    <property type="project" value="TreeGrafter"/>
</dbReference>
<gene>
    <name evidence="1" type="ORF">BCL93_1207</name>
</gene>
<evidence type="ECO:0000313" key="1">
    <source>
        <dbReference type="EMBL" id="RAR56778.1"/>
    </source>
</evidence>
<proteinExistence type="predicted"/>
<dbReference type="Proteomes" id="UP000249700">
    <property type="component" value="Unassembled WGS sequence"/>
</dbReference>
<dbReference type="InterPro" id="IPR003329">
    <property type="entry name" value="Cytidylyl_trans"/>
</dbReference>
<dbReference type="NCBIfam" id="TIGR03584">
    <property type="entry name" value="PseF"/>
    <property type="match status" value="1"/>
</dbReference>
<accession>A0A328XM60</accession>
<keyword evidence="1" id="KW-0548">Nucleotidyltransferase</keyword>
<reference evidence="1 2" key="1">
    <citation type="submission" date="2018-06" db="EMBL/GenBank/DDBJ databases">
        <title>Comparative analysis of microorganisms from saline springs in Andes Mountain Range, Colombia.</title>
        <authorList>
            <person name="Rubin E."/>
        </authorList>
    </citation>
    <scope>NUCLEOTIDE SEQUENCE [LARGE SCALE GENOMIC DNA]</scope>
    <source>
        <strain evidence="1 2">USBA-857</strain>
    </source>
</reference>
<protein>
    <submittedName>
        <fullName evidence="1">N-acylneuraminate cytidylyltransferase</fullName>
    </submittedName>
</protein>